<dbReference type="PANTHER" id="PTHR43727">
    <property type="entry name" value="DIAMINOPIMELATE DECARBOXYLASE"/>
    <property type="match status" value="1"/>
</dbReference>
<accession>H1FWN6</accession>
<dbReference type="Pfam" id="PF02784">
    <property type="entry name" value="Orn_Arg_deC_N"/>
    <property type="match status" value="1"/>
</dbReference>
<keyword evidence="5 12" id="KW-0457">Lysine biosynthesis</keyword>
<organism evidence="17 18">
    <name type="scientific">Sulfurimonas gotlandica (strain DSM 19862 / JCM 16533 / GD1)</name>
    <dbReference type="NCBI Taxonomy" id="929558"/>
    <lineage>
        <taxon>Bacteria</taxon>
        <taxon>Pseudomonadati</taxon>
        <taxon>Campylobacterota</taxon>
        <taxon>Epsilonproteobacteria</taxon>
        <taxon>Campylobacterales</taxon>
        <taxon>Sulfurimonadaceae</taxon>
        <taxon>Sulfurimonas</taxon>
    </lineage>
</organism>
<dbReference type="SUPFAM" id="SSF51419">
    <property type="entry name" value="PLP-binding barrel"/>
    <property type="match status" value="1"/>
</dbReference>
<dbReference type="HOGENOM" id="CLU_026444_0_0_7"/>
<evidence type="ECO:0000256" key="14">
    <source>
        <dbReference type="RuleBase" id="RU003738"/>
    </source>
</evidence>
<dbReference type="InterPro" id="IPR022643">
    <property type="entry name" value="De-COase2_C"/>
</dbReference>
<feature type="binding site" evidence="12">
    <location>
        <position position="301"/>
    </location>
    <ligand>
        <name>substrate</name>
    </ligand>
</feature>
<dbReference type="UniPathway" id="UPA00034">
    <property type="reaction ID" value="UER00027"/>
</dbReference>
<protein>
    <recommendedName>
        <fullName evidence="11 12">Diaminopimelate decarboxylase</fullName>
        <shortName evidence="12">DAP decarboxylase</shortName>
        <shortName evidence="12">DAPDC</shortName>
        <ecNumber evidence="10 12">4.1.1.20</ecNumber>
    </recommendedName>
</protein>
<feature type="binding site" evidence="12">
    <location>
        <position position="261"/>
    </location>
    <ligand>
        <name>substrate</name>
    </ligand>
</feature>
<dbReference type="InterPro" id="IPR022657">
    <property type="entry name" value="De-COase2_CS"/>
</dbReference>
<dbReference type="STRING" id="929558.SMGD1_0750"/>
<evidence type="ECO:0000256" key="6">
    <source>
        <dbReference type="ARBA" id="ARBA00023239"/>
    </source>
</evidence>
<feature type="binding site" evidence="12">
    <location>
        <begin position="258"/>
        <end position="261"/>
    </location>
    <ligand>
        <name>pyridoxal 5'-phosphate</name>
        <dbReference type="ChEBI" id="CHEBI:597326"/>
    </ligand>
</feature>
<dbReference type="InterPro" id="IPR000183">
    <property type="entry name" value="Orn/DAP/Arg_de-COase"/>
</dbReference>
<comment type="subunit">
    <text evidence="12">Homodimer.</text>
</comment>
<dbReference type="Proteomes" id="UP000006431">
    <property type="component" value="Unassembled WGS sequence"/>
</dbReference>
<evidence type="ECO:0000256" key="1">
    <source>
        <dbReference type="ARBA" id="ARBA00001933"/>
    </source>
</evidence>
<dbReference type="InterPro" id="IPR029066">
    <property type="entry name" value="PLP-binding_barrel"/>
</dbReference>
<dbReference type="OrthoDB" id="9802241at2"/>
<name>B6BME5_SULGG</name>
<dbReference type="RefSeq" id="WP_008338751.1">
    <property type="nucleotide sequence ID" value="NZ_AFRZ01000001.1"/>
</dbReference>
<evidence type="ECO:0000256" key="9">
    <source>
        <dbReference type="ARBA" id="ARBA00060983"/>
    </source>
</evidence>
<evidence type="ECO:0000256" key="7">
    <source>
        <dbReference type="ARBA" id="ARBA00050464"/>
    </source>
</evidence>
<dbReference type="HAMAP" id="MF_02120">
    <property type="entry name" value="LysA"/>
    <property type="match status" value="1"/>
</dbReference>
<dbReference type="GO" id="GO:0009089">
    <property type="term" value="P:lysine biosynthetic process via diaminopimelate"/>
    <property type="evidence" value="ECO:0007669"/>
    <property type="project" value="UniProtKB-UniRule"/>
</dbReference>
<evidence type="ECO:0000256" key="2">
    <source>
        <dbReference type="ARBA" id="ARBA00022605"/>
    </source>
</evidence>
<dbReference type="FunFam" id="2.40.37.10:FF:000003">
    <property type="entry name" value="Diaminopimelate decarboxylase"/>
    <property type="match status" value="1"/>
</dbReference>
<dbReference type="Gene3D" id="3.20.20.10">
    <property type="entry name" value="Alanine racemase"/>
    <property type="match status" value="1"/>
</dbReference>
<evidence type="ECO:0000256" key="4">
    <source>
        <dbReference type="ARBA" id="ARBA00022898"/>
    </source>
</evidence>
<evidence type="ECO:0000259" key="15">
    <source>
        <dbReference type="Pfam" id="PF00278"/>
    </source>
</evidence>
<comment type="catalytic activity">
    <reaction evidence="7 12 14">
        <text>meso-2,6-diaminopimelate + H(+) = L-lysine + CO2</text>
        <dbReference type="Rhea" id="RHEA:15101"/>
        <dbReference type="ChEBI" id="CHEBI:15378"/>
        <dbReference type="ChEBI" id="CHEBI:16526"/>
        <dbReference type="ChEBI" id="CHEBI:32551"/>
        <dbReference type="ChEBI" id="CHEBI:57791"/>
        <dbReference type="EC" id="4.1.1.20"/>
    </reaction>
</comment>
<feature type="binding site" evidence="12">
    <location>
        <position position="297"/>
    </location>
    <ligand>
        <name>substrate</name>
    </ligand>
</feature>
<dbReference type="NCBIfam" id="TIGR01048">
    <property type="entry name" value="lysA"/>
    <property type="match status" value="1"/>
</dbReference>
<dbReference type="PRINTS" id="PR01181">
    <property type="entry name" value="DAPDCRBXLASE"/>
</dbReference>
<dbReference type="AlphaFoldDB" id="B6BME5"/>
<dbReference type="eggNOG" id="COG0019">
    <property type="taxonomic scope" value="Bacteria"/>
</dbReference>
<keyword evidence="3 12" id="KW-0210">Decarboxylase</keyword>
<dbReference type="InterPro" id="IPR009006">
    <property type="entry name" value="Ala_racemase/Decarboxylase_C"/>
</dbReference>
<comment type="pathway">
    <text evidence="8 12 14">Amino-acid biosynthesis; L-lysine biosynthesis via DAP pathway; L-lysine from DL-2,6-diaminopimelate: step 1/1.</text>
</comment>
<feature type="domain" description="Orn/DAP/Arg decarboxylase 2 N-terminal" evidence="16">
    <location>
        <begin position="22"/>
        <end position="265"/>
    </location>
</feature>
<feature type="binding site" evidence="12">
    <location>
        <position position="328"/>
    </location>
    <ligand>
        <name>substrate</name>
    </ligand>
</feature>
<dbReference type="FunFam" id="3.20.20.10:FF:000003">
    <property type="entry name" value="Diaminopimelate decarboxylase"/>
    <property type="match status" value="1"/>
</dbReference>
<dbReference type="EMBL" id="AFRZ01000001">
    <property type="protein sequence ID" value="EHP29277.1"/>
    <property type="molecule type" value="Genomic_DNA"/>
</dbReference>
<accession>B6BME5</accession>
<evidence type="ECO:0000256" key="13">
    <source>
        <dbReference type="PIRSR" id="PIRSR600183-50"/>
    </source>
</evidence>
<dbReference type="CDD" id="cd06828">
    <property type="entry name" value="PLPDE_III_DapDC"/>
    <property type="match status" value="1"/>
</dbReference>
<comment type="caution">
    <text evidence="17">The sequence shown here is derived from an EMBL/GenBank/DDBJ whole genome shotgun (WGS) entry which is preliminary data.</text>
</comment>
<evidence type="ECO:0000256" key="5">
    <source>
        <dbReference type="ARBA" id="ARBA00023154"/>
    </source>
</evidence>
<dbReference type="InterPro" id="IPR022644">
    <property type="entry name" value="De-COase2_N"/>
</dbReference>
<dbReference type="GO" id="GO:0030170">
    <property type="term" value="F:pyridoxal phosphate binding"/>
    <property type="evidence" value="ECO:0007669"/>
    <property type="project" value="UniProtKB-UniRule"/>
</dbReference>
<feature type="active site" description="Proton donor" evidence="13">
    <location>
        <position position="327"/>
    </location>
</feature>
<evidence type="ECO:0000256" key="10">
    <source>
        <dbReference type="ARBA" id="ARBA00066427"/>
    </source>
</evidence>
<evidence type="ECO:0000313" key="18">
    <source>
        <dbReference type="Proteomes" id="UP000006431"/>
    </source>
</evidence>
<dbReference type="PATRIC" id="fig|929558.5.peg.749"/>
<comment type="similarity">
    <text evidence="9 12">Belongs to the Orn/Lys/Arg decarboxylase class-II family. LysA subfamily.</text>
</comment>
<evidence type="ECO:0000256" key="12">
    <source>
        <dbReference type="HAMAP-Rule" id="MF_02120"/>
    </source>
</evidence>
<dbReference type="PROSITE" id="PS00879">
    <property type="entry name" value="ODR_DC_2_2"/>
    <property type="match status" value="1"/>
</dbReference>
<feature type="binding site" evidence="12">
    <location>
        <position position="224"/>
    </location>
    <ligand>
        <name>pyridoxal 5'-phosphate</name>
        <dbReference type="ChEBI" id="CHEBI:597326"/>
    </ligand>
</feature>
<reference evidence="17 18" key="1">
    <citation type="journal article" date="2012" name="Proc. Natl. Acad. Sci. U.S.A.">
        <title>Genome and physiology of a model Epsilonproteobacterium responsible for sulfide detoxification in marine oxygen depletion zones.</title>
        <authorList>
            <person name="Grote J."/>
            <person name="Schott T."/>
            <person name="Bruckner C.G."/>
            <person name="Glockner F.O."/>
            <person name="Jost G."/>
            <person name="Teeling H."/>
            <person name="Labrenz M."/>
            <person name="Jurgens K."/>
        </authorList>
    </citation>
    <scope>NUCLEOTIDE SEQUENCE [LARGE SCALE GENOMIC DNA]</scope>
    <source>
        <strain evidence="17 18">GD1</strain>
    </source>
</reference>
<dbReference type="Pfam" id="PF00278">
    <property type="entry name" value="Orn_DAP_Arg_deC"/>
    <property type="match status" value="1"/>
</dbReference>
<dbReference type="PANTHER" id="PTHR43727:SF2">
    <property type="entry name" value="GROUP IV DECARBOXYLASE"/>
    <property type="match status" value="1"/>
</dbReference>
<keyword evidence="4 12" id="KW-0663">Pyridoxal phosphate</keyword>
<feature type="binding site" evidence="12">
    <location>
        <position position="356"/>
    </location>
    <ligand>
        <name>substrate</name>
    </ligand>
</feature>
<feature type="modified residue" description="N6-(pyridoxal phosphate)lysine" evidence="12 13">
    <location>
        <position position="45"/>
    </location>
</feature>
<dbReference type="SUPFAM" id="SSF50621">
    <property type="entry name" value="Alanine racemase C-terminal domain-like"/>
    <property type="match status" value="1"/>
</dbReference>
<evidence type="ECO:0000313" key="17">
    <source>
        <dbReference type="EMBL" id="EHP29277.1"/>
    </source>
</evidence>
<keyword evidence="18" id="KW-1185">Reference proteome</keyword>
<dbReference type="Gene3D" id="2.40.37.10">
    <property type="entry name" value="Lyase, Ornithine Decarboxylase, Chain A, domain 1"/>
    <property type="match status" value="1"/>
</dbReference>
<proteinExistence type="inferred from homology"/>
<evidence type="ECO:0000259" key="16">
    <source>
        <dbReference type="Pfam" id="PF02784"/>
    </source>
</evidence>
<comment type="cofactor">
    <cofactor evidence="1 12 13 14">
        <name>pyridoxal 5'-phosphate</name>
        <dbReference type="ChEBI" id="CHEBI:597326"/>
    </cofactor>
</comment>
<feature type="binding site" evidence="12">
    <location>
        <position position="356"/>
    </location>
    <ligand>
        <name>pyridoxal 5'-phosphate</name>
        <dbReference type="ChEBI" id="CHEBI:597326"/>
    </ligand>
</feature>
<sequence length="402" mass="44698">MNFKELASEYKTPLYVYDLDYMSKQYQELKEAFRGRKSILAYAVKANSNLSVVKHFANLGSGADCVSIGEVRRAFLAGIPAYKIIFSGVGKSDDEIREAIEKDILYINVESEAELFRVAIIAKELNKISRISIRVNPNIDPQTHPYISTGLHDNKFGVDINTAKRMYIFSKNSDSLDPVGVHFHIGSQLTNLEPIYESAVIVADLVRSLEAIDIELKFFDIGGGLGITYDDEATIKPYDYAQAILGTLKGLDLTVICEPGRFLTANAGYFLTKVLYEKQNGAKKFVVVDGAMNDLLRPALYGAYHRIEAITDSASEPRTVDIVGPVCESGDFFAKDYLLPELNHNDLLVVHSAGAYGFGMGSNYNTRGRSAEVAVEKGQARLIRKRENFEDLIALEKEFLEN</sequence>
<dbReference type="EC" id="4.1.1.20" evidence="10 12"/>
<dbReference type="PRINTS" id="PR01179">
    <property type="entry name" value="ODADCRBXLASE"/>
</dbReference>
<dbReference type="InterPro" id="IPR002986">
    <property type="entry name" value="DAP_deCOOHase_LysA"/>
</dbReference>
<keyword evidence="6 12" id="KW-0456">Lyase</keyword>
<feature type="domain" description="Orn/DAP/Arg decarboxylase 2 C-terminal" evidence="15">
    <location>
        <begin position="14"/>
        <end position="354"/>
    </location>
</feature>
<gene>
    <name evidence="12 17" type="primary">lysA</name>
    <name evidence="17" type="ORF">SMGD1_0750</name>
</gene>
<comment type="function">
    <text evidence="12">Specifically catalyzes the decarboxylation of meso-diaminopimelate (meso-DAP) to L-lysine.</text>
</comment>
<evidence type="ECO:0000256" key="11">
    <source>
        <dbReference type="ARBA" id="ARBA00074972"/>
    </source>
</evidence>
<keyword evidence="2 12" id="KW-0028">Amino-acid biosynthesis</keyword>
<evidence type="ECO:0000256" key="8">
    <source>
        <dbReference type="ARBA" id="ARBA00060643"/>
    </source>
</evidence>
<evidence type="ECO:0000256" key="3">
    <source>
        <dbReference type="ARBA" id="ARBA00022793"/>
    </source>
</evidence>
<dbReference type="GO" id="GO:0008836">
    <property type="term" value="F:diaminopimelate decarboxylase activity"/>
    <property type="evidence" value="ECO:0007669"/>
    <property type="project" value="UniProtKB-UniRule"/>
</dbReference>